<evidence type="ECO:0000313" key="2">
    <source>
        <dbReference type="EMBL" id="MCZ7939272.1"/>
    </source>
</evidence>
<dbReference type="GO" id="GO:0006313">
    <property type="term" value="P:DNA transposition"/>
    <property type="evidence" value="ECO:0007669"/>
    <property type="project" value="InterPro"/>
</dbReference>
<gene>
    <name evidence="2" type="ORF">O9X88_17130</name>
</gene>
<evidence type="ECO:0000259" key="1">
    <source>
        <dbReference type="Pfam" id="PF01526"/>
    </source>
</evidence>
<reference evidence="2" key="1">
    <citation type="submission" date="2022-12" db="EMBL/GenBank/DDBJ databases">
        <title>Draft genome sequences of 22 rhizogenic Agrobacterium biovar 1 strains, the causative agent of hairy root disease.</title>
        <authorList>
            <person name="Kim N."/>
            <person name="Vargas P."/>
            <person name="Rediers H."/>
        </authorList>
    </citation>
    <scope>NUCLEOTIDE SEQUENCE</scope>
    <source>
        <strain evidence="2">ST15.13.006</strain>
    </source>
</reference>
<dbReference type="AlphaFoldDB" id="A0A9X3KQT8"/>
<sequence length="84" mass="8999">MAESSLGVTIHQMMLMVDRHLRSETYASATAVLVDAQQAHPFAAVWGDGHISSSDRQFFPAGGRGEASLEYNAKYGKRPGASCA</sequence>
<proteinExistence type="predicted"/>
<dbReference type="RefSeq" id="WP_204814859.1">
    <property type="nucleotide sequence ID" value="NZ_JAPZLR010000011.1"/>
</dbReference>
<organism evidence="2 3">
    <name type="scientific">Agrobacterium salinitolerans</name>
    <dbReference type="NCBI Taxonomy" id="1183413"/>
    <lineage>
        <taxon>Bacteria</taxon>
        <taxon>Pseudomonadati</taxon>
        <taxon>Pseudomonadota</taxon>
        <taxon>Alphaproteobacteria</taxon>
        <taxon>Hyphomicrobiales</taxon>
        <taxon>Rhizobiaceae</taxon>
        <taxon>Rhizobium/Agrobacterium group</taxon>
        <taxon>Agrobacterium</taxon>
    </lineage>
</organism>
<dbReference type="Pfam" id="PF01526">
    <property type="entry name" value="DDE_Tnp_Tn3"/>
    <property type="match status" value="1"/>
</dbReference>
<dbReference type="EMBL" id="JAPZLR010000011">
    <property type="protein sequence ID" value="MCZ7939272.1"/>
    <property type="molecule type" value="Genomic_DNA"/>
</dbReference>
<accession>A0A9X3KQT8</accession>
<dbReference type="Proteomes" id="UP001151018">
    <property type="component" value="Unassembled WGS sequence"/>
</dbReference>
<protein>
    <submittedName>
        <fullName evidence="2">Tn3 family transposase</fullName>
    </submittedName>
</protein>
<name>A0A9X3KQT8_9HYPH</name>
<dbReference type="InterPro" id="IPR002513">
    <property type="entry name" value="Tn3_Tnp_DDE_dom"/>
</dbReference>
<evidence type="ECO:0000313" key="3">
    <source>
        <dbReference type="Proteomes" id="UP001151018"/>
    </source>
</evidence>
<comment type="caution">
    <text evidence="2">The sequence shown here is derived from an EMBL/GenBank/DDBJ whole genome shotgun (WGS) entry which is preliminary data.</text>
</comment>
<feature type="domain" description="Tn3 transposase DDE" evidence="1">
    <location>
        <begin position="1"/>
        <end position="82"/>
    </location>
</feature>
<dbReference type="GO" id="GO:0004803">
    <property type="term" value="F:transposase activity"/>
    <property type="evidence" value="ECO:0007669"/>
    <property type="project" value="InterPro"/>
</dbReference>